<dbReference type="Proteomes" id="UP001341281">
    <property type="component" value="Chromosome 02"/>
</dbReference>
<reference evidence="1 2" key="1">
    <citation type="submission" date="2024-02" db="EMBL/GenBank/DDBJ databases">
        <title>High-quality chromosome-scale genome assembly of Pensacola bahiagrass (Paspalum notatum Flugge var. saurae).</title>
        <authorList>
            <person name="Vega J.M."/>
            <person name="Podio M."/>
            <person name="Orjuela J."/>
            <person name="Siena L.A."/>
            <person name="Pessino S.C."/>
            <person name="Combes M.C."/>
            <person name="Mariac C."/>
            <person name="Albertini E."/>
            <person name="Pupilli F."/>
            <person name="Ortiz J.P.A."/>
            <person name="Leblanc O."/>
        </authorList>
    </citation>
    <scope>NUCLEOTIDE SEQUENCE [LARGE SCALE GENOMIC DNA]</scope>
    <source>
        <strain evidence="1">R1</strain>
        <tissue evidence="1">Leaf</tissue>
    </source>
</reference>
<evidence type="ECO:0000313" key="1">
    <source>
        <dbReference type="EMBL" id="WVZ55427.1"/>
    </source>
</evidence>
<evidence type="ECO:0000313" key="2">
    <source>
        <dbReference type="Proteomes" id="UP001341281"/>
    </source>
</evidence>
<keyword evidence="2" id="KW-1185">Reference proteome</keyword>
<organism evidence="1 2">
    <name type="scientific">Paspalum notatum var. saurae</name>
    <dbReference type="NCBI Taxonomy" id="547442"/>
    <lineage>
        <taxon>Eukaryota</taxon>
        <taxon>Viridiplantae</taxon>
        <taxon>Streptophyta</taxon>
        <taxon>Embryophyta</taxon>
        <taxon>Tracheophyta</taxon>
        <taxon>Spermatophyta</taxon>
        <taxon>Magnoliopsida</taxon>
        <taxon>Liliopsida</taxon>
        <taxon>Poales</taxon>
        <taxon>Poaceae</taxon>
        <taxon>PACMAD clade</taxon>
        <taxon>Panicoideae</taxon>
        <taxon>Andropogonodae</taxon>
        <taxon>Paspaleae</taxon>
        <taxon>Paspalinae</taxon>
        <taxon>Paspalum</taxon>
    </lineage>
</organism>
<proteinExistence type="predicted"/>
<name>A0AAQ3SKG5_PASNO</name>
<dbReference type="AlphaFoldDB" id="A0AAQ3SKG5"/>
<accession>A0AAQ3SKG5</accession>
<gene>
    <name evidence="1" type="ORF">U9M48_006087</name>
</gene>
<protein>
    <submittedName>
        <fullName evidence="1">Uncharacterized protein</fullName>
    </submittedName>
</protein>
<dbReference type="EMBL" id="CP144746">
    <property type="protein sequence ID" value="WVZ55427.1"/>
    <property type="molecule type" value="Genomic_DNA"/>
</dbReference>
<dbReference type="AntiFam" id="ANF00222">
    <property type="entry name" value="Shadow ORF (opposite groL1)"/>
</dbReference>
<sequence>MIRVVLLFPRRCQASEAQHSQELCHTIPSCIISSISDLLYKACTNILCSVTEFNTLSNGHSILRNFRSTKALLNDDNGTYLRAHCHFDSISQFFNTPQHQGPGLNAKLDVLSSIVPAPGQPAPHLVSIASQARQPSTMAQ</sequence>
<feature type="non-terminal residue" evidence="1">
    <location>
        <position position="140"/>
    </location>
</feature>